<dbReference type="AlphaFoldDB" id="A0A1U7CNB9"/>
<dbReference type="OrthoDB" id="240996at2"/>
<evidence type="ECO:0000259" key="1">
    <source>
        <dbReference type="Pfam" id="PF09861"/>
    </source>
</evidence>
<dbReference type="KEGG" id="pbor:BSF38_01900"/>
<dbReference type="InterPro" id="IPR048068">
    <property type="entry name" value="LarA-like"/>
</dbReference>
<evidence type="ECO:0000313" key="2">
    <source>
        <dbReference type="EMBL" id="APW60432.1"/>
    </source>
</evidence>
<dbReference type="Proteomes" id="UP000186309">
    <property type="component" value="Chromosome"/>
</dbReference>
<dbReference type="Gene3D" id="3.90.226.30">
    <property type="match status" value="1"/>
</dbReference>
<proteinExistence type="predicted"/>
<accession>A0A1U7CNB9</accession>
<dbReference type="STRING" id="1387353.BSF38_01900"/>
<gene>
    <name evidence="2" type="ORF">BSF38_01900</name>
</gene>
<sequence length="404" mass="43301">MSRYVVSYGNESLDFELPAESVVGCWNGPDGMEPEAAEAALRAAIEQPRGYPPLRQVVVPGDHVAIAIDSGLRRTGTLVKVLREVLNESGVEPDSINVVALSAPVEGAEAEKGGPTVEIHDPSDRDRLSYLATTAEGRRVYLNRTLTDADVVLPVGLLRYDPLVGRHGPWSLIFPGLSDQETGESYRRGMRDDSQDQAFPQPHIDEALEASWLLGSQMQIGVVPGVRGPAEFVAGLMETVRDQGADAVDRLWSFQPEARAELVVAGIGRPGVATTIDDLAAGLATASRLVRHGGKIVALCQVREALGPALQRLIASGDSISSSGVLSGHESDRDSVAGRRLAKVLGWADVYLLSGLDHETVEDLSMIPVERIEDVRRLAARAASCTFVSQAEWTRGFVPDTDAS</sequence>
<feature type="domain" description="LarA-like N-terminal" evidence="1">
    <location>
        <begin position="8"/>
        <end position="185"/>
    </location>
</feature>
<organism evidence="2 3">
    <name type="scientific">Paludisphaera borealis</name>
    <dbReference type="NCBI Taxonomy" id="1387353"/>
    <lineage>
        <taxon>Bacteria</taxon>
        <taxon>Pseudomonadati</taxon>
        <taxon>Planctomycetota</taxon>
        <taxon>Planctomycetia</taxon>
        <taxon>Isosphaerales</taxon>
        <taxon>Isosphaeraceae</taxon>
        <taxon>Paludisphaera</taxon>
    </lineage>
</organism>
<reference evidence="3" key="1">
    <citation type="submission" date="2016-12" db="EMBL/GenBank/DDBJ databases">
        <title>Comparative genomics of four Isosphaeraceae planctomycetes: a common pool of plasmids and glycoside hydrolase genes.</title>
        <authorList>
            <person name="Ivanova A."/>
        </authorList>
    </citation>
    <scope>NUCLEOTIDE SEQUENCE [LARGE SCALE GENOMIC DNA]</scope>
    <source>
        <strain evidence="3">PX4</strain>
    </source>
</reference>
<dbReference type="Gene3D" id="3.40.50.11440">
    <property type="match status" value="1"/>
</dbReference>
<dbReference type="RefSeq" id="WP_076345064.1">
    <property type="nucleotide sequence ID" value="NZ_CP019082.1"/>
</dbReference>
<dbReference type="InterPro" id="IPR043166">
    <property type="entry name" value="LarA-like_C"/>
</dbReference>
<keyword evidence="3" id="KW-1185">Reference proteome</keyword>
<evidence type="ECO:0000313" key="3">
    <source>
        <dbReference type="Proteomes" id="UP000186309"/>
    </source>
</evidence>
<dbReference type="PANTHER" id="PTHR33171">
    <property type="entry name" value="LAR_N DOMAIN-CONTAINING PROTEIN"/>
    <property type="match status" value="1"/>
</dbReference>
<name>A0A1U7CNB9_9BACT</name>
<dbReference type="PANTHER" id="PTHR33171:SF17">
    <property type="entry name" value="LARA-LIKE N-TERMINAL DOMAIN-CONTAINING PROTEIN"/>
    <property type="match status" value="1"/>
</dbReference>
<dbReference type="Pfam" id="PF09861">
    <property type="entry name" value="Lar_N"/>
    <property type="match status" value="1"/>
</dbReference>
<dbReference type="GO" id="GO:0050043">
    <property type="term" value="F:lactate racemase activity"/>
    <property type="evidence" value="ECO:0007669"/>
    <property type="project" value="InterPro"/>
</dbReference>
<dbReference type="EMBL" id="CP019082">
    <property type="protein sequence ID" value="APW60432.1"/>
    <property type="molecule type" value="Genomic_DNA"/>
</dbReference>
<protein>
    <recommendedName>
        <fullName evidence="1">LarA-like N-terminal domain-containing protein</fullName>
    </recommendedName>
</protein>
<dbReference type="InterPro" id="IPR018657">
    <property type="entry name" value="LarA-like_N"/>
</dbReference>